<evidence type="ECO:0000313" key="2">
    <source>
        <dbReference type="Proteomes" id="UP000028924"/>
    </source>
</evidence>
<accession>A0A087SSR8</accession>
<dbReference type="AlphaFoldDB" id="A0A087SSR8"/>
<reference evidence="1 2" key="1">
    <citation type="journal article" date="2014" name="BMC Genomics">
        <title>Oil accumulation mechanisms of the oleaginous microalga Chlorella protothecoides revealed through its genome, transcriptomes, and proteomes.</title>
        <authorList>
            <person name="Gao C."/>
            <person name="Wang Y."/>
            <person name="Shen Y."/>
            <person name="Yan D."/>
            <person name="He X."/>
            <person name="Dai J."/>
            <person name="Wu Q."/>
        </authorList>
    </citation>
    <scope>NUCLEOTIDE SEQUENCE [LARGE SCALE GENOMIC DNA]</scope>
    <source>
        <strain evidence="1 2">0710</strain>
    </source>
</reference>
<dbReference type="RefSeq" id="XP_011401817.1">
    <property type="nucleotide sequence ID" value="XM_011403515.1"/>
</dbReference>
<keyword evidence="2" id="KW-1185">Reference proteome</keyword>
<dbReference type="KEGG" id="apro:F751_0396"/>
<organism evidence="1 2">
    <name type="scientific">Auxenochlorella protothecoides</name>
    <name type="common">Green microalga</name>
    <name type="synonym">Chlorella protothecoides</name>
    <dbReference type="NCBI Taxonomy" id="3075"/>
    <lineage>
        <taxon>Eukaryota</taxon>
        <taxon>Viridiplantae</taxon>
        <taxon>Chlorophyta</taxon>
        <taxon>core chlorophytes</taxon>
        <taxon>Trebouxiophyceae</taxon>
        <taxon>Chlorellales</taxon>
        <taxon>Chlorellaceae</taxon>
        <taxon>Auxenochlorella</taxon>
    </lineage>
</organism>
<gene>
    <name evidence="1" type="ORF">F751_0396</name>
</gene>
<dbReference type="GeneID" id="23611787"/>
<evidence type="ECO:0000313" key="1">
    <source>
        <dbReference type="EMBL" id="KFM28772.1"/>
    </source>
</evidence>
<proteinExistence type="predicted"/>
<dbReference type="Proteomes" id="UP000028924">
    <property type="component" value="Unassembled WGS sequence"/>
</dbReference>
<name>A0A087SSR8_AUXPR</name>
<protein>
    <submittedName>
        <fullName evidence="1">Uncharacterized protein</fullName>
    </submittedName>
</protein>
<sequence>MPRAVPVSVHALCTVPVAAHMPPDRSVCYSAACGKVPTSHPKCSGQARQRTWYQNCGRCMQRLLARGSCRVVRAPAQALLLEDAFGRGFQAQCQAWGVSGCAPLQHCCEAHPPGAWLGTRG</sequence>
<dbReference type="EMBL" id="KL662181">
    <property type="protein sequence ID" value="KFM28772.1"/>
    <property type="molecule type" value="Genomic_DNA"/>
</dbReference>